<dbReference type="PANTHER" id="PTHR11319:SF35">
    <property type="entry name" value="OUTER MEMBRANE PROTEIN PMPC-RELATED"/>
    <property type="match status" value="1"/>
</dbReference>
<dbReference type="Gene3D" id="2.10.220.10">
    <property type="entry name" value="Hormone Receptor, Insulin-like Growth Factor Receptor 1, Chain A, domain 2"/>
    <property type="match status" value="1"/>
</dbReference>
<reference evidence="3" key="1">
    <citation type="submission" date="2023-07" db="EMBL/GenBank/DDBJ databases">
        <authorList>
            <consortium name="AG Swart"/>
            <person name="Singh M."/>
            <person name="Singh A."/>
            <person name="Seah K."/>
            <person name="Emmerich C."/>
        </authorList>
    </citation>
    <scope>NUCLEOTIDE SEQUENCE</scope>
    <source>
        <strain evidence="3">DP1</strain>
    </source>
</reference>
<feature type="compositionally biased region" description="Basic and acidic residues" evidence="1">
    <location>
        <begin position="1909"/>
        <end position="1922"/>
    </location>
</feature>
<evidence type="ECO:0000313" key="4">
    <source>
        <dbReference type="Proteomes" id="UP001295684"/>
    </source>
</evidence>
<proteinExistence type="predicted"/>
<gene>
    <name evidence="3" type="ORF">ECRASSUSDP1_LOCUS7931</name>
</gene>
<keyword evidence="2" id="KW-0472">Membrane</keyword>
<dbReference type="InterPro" id="IPR011050">
    <property type="entry name" value="Pectin_lyase_fold/virulence"/>
</dbReference>
<dbReference type="SUPFAM" id="SSF57184">
    <property type="entry name" value="Growth factor receptor domain"/>
    <property type="match status" value="1"/>
</dbReference>
<evidence type="ECO:0000256" key="2">
    <source>
        <dbReference type="SAM" id="Phobius"/>
    </source>
</evidence>
<feature type="transmembrane region" description="Helical" evidence="2">
    <location>
        <begin position="1834"/>
        <end position="1851"/>
    </location>
</feature>
<keyword evidence="2" id="KW-1133">Transmembrane helix</keyword>
<feature type="transmembrane region" description="Helical" evidence="2">
    <location>
        <begin position="1790"/>
        <end position="1813"/>
    </location>
</feature>
<feature type="transmembrane region" description="Helical" evidence="2">
    <location>
        <begin position="1640"/>
        <end position="1664"/>
    </location>
</feature>
<evidence type="ECO:0000313" key="3">
    <source>
        <dbReference type="EMBL" id="CAI2366658.1"/>
    </source>
</evidence>
<sequence length="2036" mass="228952">MQKKYFNQNKGKTVVLAICMAILVELCMATFSFGCMEGYFEQGDQCIPCDSSCRNCSDANSCDVCEPYMFKNLNSGLCEFCDQEQYYNRITGACESCENSCIDECKHSPSCLNCPPEQFMDLESLSCIDSCDSDQIEINSEHLSYVAICKNPEIFIDHFSSEILELGTLRYPYRTMKSAASEILNYYSHTNLSITVYTKHVYLETDTFYILNMTSIRLQPHPDYQNSQDPSSFLNARLIITPVAQAGISKKARVHLQKSVSTDPAPLLSQGFYTEEETQYFSKSKYGLVFSRTEFHITNIDIYGIGVAINILPLYLQEKEARIENANFDTTGKGIYPISPANIRVENITCNMRDEFIWIETSMAVCNYPEAVTNNSLYAKNISDSPSLSSSSENSNEARYGTMIILSFPGNNSLINIDCRKAYANPFTLSSCWIVATSPNCVPEDDLSTQTVFNHTYHDGLAVQESGGFIYLPTFLIHYPPYRKINVFVENTHISNLNWISSYGLFYFWLSGRETVHLSNFFFNNVTNIPFLFQVLNYESLTADNIYFEQNINLRGKIFEVSSQGNFSINSLFLTNYTNAGGNAISPIEIIPGPATDITLSEIKMNSFQLFDVPFLNVLGTANELTIKDSLLDGVQFASEGSLFYAQGLNSFSMTNLTVCNTTSVDSSDRKSVLLNIAALNIGSVQSANISEIQIQNSSVSLFKINTFINHTDELRSFDIQSIRYFDSQISTKRALISTQRISAASNFSIRMSELIFENIEFTVSGSLLEMMHHLPTNVTLQNSGFTNITSGAINIEGSKQSEDLSTQVLISNCSFMNVESSSNSFIAISQNAAVEIHGSFFTNLTLTTFLSGMMHIYDGARVTMTQSNFTHNSAAIASIVKIESEALVVVDTCNIHNNFAVTNGVFEASSFGTIIIKNSKIYNNYAIQYPVGTVFLSVDPSEIINTEIYENKLITRLNISSEISDACVNLCFLHQRMKDYLNITNLNDTTEQSYLFQVLQGSLNVLDLTHIHDENIVLKSFLSNVQIKRARFTNIQYSSSPLNILDSDFTIEHTEINGTQTNSIQESFIIANSAVISISNMSYVNSNSQMILSANSHLEIANVQFTNISECSYLMSMVLCNWLSLENVNIEASTTKESVMVYAHDTSNITIEHISLANINSTFAYFKDSQILSIRDLNISNMNQAFRLVDSEIEMMADSKFTNNYSNSSGGAISMLNSKISIENSSFIENSANKGGAIMFGCTSMNVCELNVTNSTFDSNKAVVQGGAISYDYNIPKITKTNFQNNSAAYGQNYASYPARIGYKDSNNNDISIKEIASGIKVQEGLELALFDFNDQIMVLDNESQILILPLNSSISSVSGTNVVTVQEGVAIFDNIAFEVDQKLRDSDYKITSKSIDSSKIKEVKRNSFQQKDLEVKFRDCEPGERILGNKCEVCAAGTYSLSYNSTECTECDLEAECHGGTEIFLKPGFWRRFHNTTKIVECINKDACEGKYLAESISPSVCAEGYTGNLCAQCLITDELKYERVNDYECRKCPHALWNAIQVIGTILIVLMFYILLIIINVRKTSESRLSVTIRILTNYLQLITVSTSISSNYGGLVSVTAPIKIFGGSANVFLSFDCFLEDAQIKFFFDSNAIFKLFLLFFLPIILFLVVCAIWACVYVIKKKWVPDFKRNIIISFITIVFLLHPKLTENSISLLRCAELDEEHSVVRIDTTIECFSFEHIKWILIVSGPILLIWVIACPVLALLMIYMGKRNPKYAKVSEYFLMIYQGLKPNVMYWEFVNTLRKIIILISLLFSTTVTVFISLVTLIATARIQIYLSPYKNIEHSHVEYLAIMSGVITVAGGLLYSQDDKHNTLDFCIFIAIVTINFKFLVEWLHLALSIYKKNKIVEFVLKLTTVILCKKEENPPDTEKVSKEKLEGPSISKDSSPDRTPEVSKRLIRPKMKKSKKRHLRRKKAKRRFQKFMENEQQENDQEGLQGGITPTNDHRNPITTGKRMLDHTPNFDEYQEEIFTPNAALIHFHPKIPSSRRHNN</sequence>
<name>A0AAD1XCC9_EUPCR</name>
<feature type="transmembrane region" description="Helical" evidence="2">
    <location>
        <begin position="1863"/>
        <end position="1883"/>
    </location>
</feature>
<keyword evidence="4" id="KW-1185">Reference proteome</keyword>
<feature type="transmembrane region" description="Helical" evidence="2">
    <location>
        <begin position="1538"/>
        <end position="1562"/>
    </location>
</feature>
<dbReference type="CDD" id="cd00185">
    <property type="entry name" value="TNFRSF"/>
    <property type="match status" value="1"/>
</dbReference>
<comment type="caution">
    <text evidence="3">The sequence shown here is derived from an EMBL/GenBank/DDBJ whole genome shotgun (WGS) entry which is preliminary data.</text>
</comment>
<dbReference type="InterPro" id="IPR009030">
    <property type="entry name" value="Growth_fac_rcpt_cys_sf"/>
</dbReference>
<evidence type="ECO:0000256" key="1">
    <source>
        <dbReference type="SAM" id="MobiDB-lite"/>
    </source>
</evidence>
<feature type="transmembrane region" description="Helical" evidence="2">
    <location>
        <begin position="1676"/>
        <end position="1692"/>
    </location>
</feature>
<organism evidence="3 4">
    <name type="scientific">Euplotes crassus</name>
    <dbReference type="NCBI Taxonomy" id="5936"/>
    <lineage>
        <taxon>Eukaryota</taxon>
        <taxon>Sar</taxon>
        <taxon>Alveolata</taxon>
        <taxon>Ciliophora</taxon>
        <taxon>Intramacronucleata</taxon>
        <taxon>Spirotrichea</taxon>
        <taxon>Hypotrichia</taxon>
        <taxon>Euplotida</taxon>
        <taxon>Euplotidae</taxon>
        <taxon>Moneuplotes</taxon>
    </lineage>
</organism>
<dbReference type="EMBL" id="CAMPGE010007743">
    <property type="protein sequence ID" value="CAI2366658.1"/>
    <property type="molecule type" value="Genomic_DNA"/>
</dbReference>
<dbReference type="PANTHER" id="PTHR11319">
    <property type="entry name" value="G PROTEIN-COUPLED RECEPTOR-RELATED"/>
    <property type="match status" value="1"/>
</dbReference>
<feature type="region of interest" description="Disordered" evidence="1">
    <location>
        <begin position="1968"/>
        <end position="1993"/>
    </location>
</feature>
<dbReference type="SUPFAM" id="SSF51126">
    <property type="entry name" value="Pectin lyase-like"/>
    <property type="match status" value="2"/>
</dbReference>
<dbReference type="Proteomes" id="UP001295684">
    <property type="component" value="Unassembled WGS sequence"/>
</dbReference>
<protein>
    <submittedName>
        <fullName evidence="3">Uncharacterized protein</fullName>
    </submittedName>
</protein>
<accession>A0AAD1XCC9</accession>
<feature type="transmembrane region" description="Helical" evidence="2">
    <location>
        <begin position="1727"/>
        <end position="1754"/>
    </location>
</feature>
<feature type="region of interest" description="Disordered" evidence="1">
    <location>
        <begin position="1909"/>
        <end position="1940"/>
    </location>
</feature>
<keyword evidence="2" id="KW-0812">Transmembrane</keyword>
<feature type="compositionally biased region" description="Basic and acidic residues" evidence="1">
    <location>
        <begin position="1930"/>
        <end position="1940"/>
    </location>
</feature>